<dbReference type="GO" id="GO:0003743">
    <property type="term" value="F:translation initiation factor activity"/>
    <property type="evidence" value="ECO:0007669"/>
    <property type="project" value="UniProtKB-UniRule"/>
</dbReference>
<dbReference type="InterPro" id="IPR012340">
    <property type="entry name" value="NA-bd_OB-fold"/>
</dbReference>
<dbReference type="STRING" id="3750.A0A498KUN5"/>
<dbReference type="Proteomes" id="UP000290289">
    <property type="component" value="Chromosome 1"/>
</dbReference>
<evidence type="ECO:0000256" key="1">
    <source>
        <dbReference type="PROSITE-ProRule" id="PRU00181"/>
    </source>
</evidence>
<dbReference type="CDD" id="cd05121">
    <property type="entry name" value="ABC1_ADCK3-like"/>
    <property type="match status" value="1"/>
</dbReference>
<evidence type="ECO:0000256" key="2">
    <source>
        <dbReference type="SAM" id="MobiDB-lite"/>
    </source>
</evidence>
<dbReference type="InterPro" id="IPR051130">
    <property type="entry name" value="Mito_struct-func_regulator"/>
</dbReference>
<dbReference type="InterPro" id="IPR004147">
    <property type="entry name" value="ABC1_dom"/>
</dbReference>
<dbReference type="InterPro" id="IPR006196">
    <property type="entry name" value="RNA-binding_domain_S1_IF1"/>
</dbReference>
<keyword evidence="1" id="KW-0648">Protein biosynthesis</keyword>
<dbReference type="GO" id="GO:0005886">
    <property type="term" value="C:plasma membrane"/>
    <property type="evidence" value="ECO:0007669"/>
    <property type="project" value="TreeGrafter"/>
</dbReference>
<dbReference type="EMBL" id="RDQH01000327">
    <property type="protein sequence ID" value="RXI08683.1"/>
    <property type="molecule type" value="Genomic_DNA"/>
</dbReference>
<reference evidence="4 5" key="1">
    <citation type="submission" date="2018-10" db="EMBL/GenBank/DDBJ databases">
        <title>A high-quality apple genome assembly.</title>
        <authorList>
            <person name="Hu J."/>
        </authorList>
    </citation>
    <scope>NUCLEOTIDE SEQUENCE [LARGE SCALE GENOMIC DNA]</scope>
    <source>
        <strain evidence="5">cv. HFTH1</strain>
        <tissue evidence="4">Young leaf</tissue>
    </source>
</reference>
<keyword evidence="5" id="KW-1185">Reference proteome</keyword>
<evidence type="ECO:0000313" key="5">
    <source>
        <dbReference type="Proteomes" id="UP000290289"/>
    </source>
</evidence>
<feature type="region of interest" description="Disordered" evidence="2">
    <location>
        <begin position="129"/>
        <end position="157"/>
    </location>
</feature>
<sequence>MKGGRKNLKRAVEQQSFTLEDGHSVMQVLSLRGSNLIEVMDAKGEKSLALFPAKFSKSMWIKRGSYVVVDASGKEKVLESGSKVACIVSQVLFYEQVRVLKKSPDWPELFKSEVSDGCDGILQKLKQFRTGEKSNGGKEEKSQNGANSEKPSHVASSLSLTTRLTEEMAVAMVSAVRGGRLPSLNHHHRRQMILSSTSSSIIGSWGSLKSSKQLICSSNSKGFTLFSRYSQTQDLYSSRLQDRFEDLPRLVEDILQTSVSTGPRGALRMVQGIQAFIGVGGEWLADVSKSANSSAGLPTQLQLGLLSPRYLRKLFERMGATYVKLGQFIASAPTLFPSEYVEEFQNCFDRTPAVPFAEIQAILRQELGRPIESVYDYVDPTPLALASIAQVHGARLRGSQEDVVIKILKPGIEDMLVADLNFIYVVVRILEFLNPDINRASLVCGHKFLHMQQMTLTLILDDRLVLCKIYRIEEVDFYKEAANVESFRRYLEAMGLTRQATAPKVYHQCSSKRILTMERLYGVPLTDLNSISSFVSNPETSLITALNVWFGSLLACESFHADVHAGNLWLLRDGRALGIVGRISPKTWGAIIFLASIATEEYESMASALIEMGSTDTNVDVKAFASDLEKMFSSIKASIKLRSLGYFLVCTSPGTISELRGNNVSQNGIVGLISPKTWGAMEIFLASIATEEYESMASALIEMGATDTNVDVKAFASDLEKMFSSIKASIKLRSLVIVFCFPNRVIFLVCTSPGTISELRGNNVSQNCAAKRYFFFLPIRVSESYGLKFPREFALLLKQLLYARLLAPDLNMLQDQRISIASNRRTNYRNDFR</sequence>
<dbReference type="PANTHER" id="PTHR43173">
    <property type="entry name" value="ABC1 FAMILY PROTEIN"/>
    <property type="match status" value="1"/>
</dbReference>
<dbReference type="SUPFAM" id="SSF56112">
    <property type="entry name" value="Protein kinase-like (PK-like)"/>
    <property type="match status" value="1"/>
</dbReference>
<dbReference type="GO" id="GO:0003723">
    <property type="term" value="F:RNA binding"/>
    <property type="evidence" value="ECO:0007669"/>
    <property type="project" value="InterPro"/>
</dbReference>
<proteinExistence type="predicted"/>
<dbReference type="InterPro" id="IPR011009">
    <property type="entry name" value="Kinase-like_dom_sf"/>
</dbReference>
<dbReference type="Gene3D" id="2.40.50.140">
    <property type="entry name" value="Nucleic acid-binding proteins"/>
    <property type="match status" value="1"/>
</dbReference>
<evidence type="ECO:0000259" key="3">
    <source>
        <dbReference type="PROSITE" id="PS50832"/>
    </source>
</evidence>
<dbReference type="InterPro" id="IPR001253">
    <property type="entry name" value="TIF_eIF-1A"/>
</dbReference>
<name>A0A498KUN5_MALDO</name>
<dbReference type="PANTHER" id="PTHR43173:SF22">
    <property type="entry name" value="OS07G0227800 PROTEIN"/>
    <property type="match status" value="1"/>
</dbReference>
<dbReference type="GO" id="GO:0010287">
    <property type="term" value="C:plastoglobule"/>
    <property type="evidence" value="ECO:0007669"/>
    <property type="project" value="TreeGrafter"/>
</dbReference>
<dbReference type="Pfam" id="PF03109">
    <property type="entry name" value="ABC1"/>
    <property type="match status" value="1"/>
</dbReference>
<feature type="compositionally biased region" description="Basic and acidic residues" evidence="2">
    <location>
        <begin position="129"/>
        <end position="142"/>
    </location>
</feature>
<dbReference type="PROSITE" id="PS50832">
    <property type="entry name" value="S1_IF1_TYPE"/>
    <property type="match status" value="1"/>
</dbReference>
<feature type="domain" description="S1-like" evidence="3">
    <location>
        <begin position="20"/>
        <end position="84"/>
    </location>
</feature>
<dbReference type="SMART" id="SM00652">
    <property type="entry name" value="eIF1a"/>
    <property type="match status" value="1"/>
</dbReference>
<gene>
    <name evidence="4" type="ORF">DVH24_022827</name>
</gene>
<accession>A0A498KUN5</accession>
<keyword evidence="1" id="KW-0396">Initiation factor</keyword>
<comment type="caution">
    <text evidence="4">The sequence shown here is derived from an EMBL/GenBank/DDBJ whole genome shotgun (WGS) entry which is preliminary data.</text>
</comment>
<dbReference type="Pfam" id="PF01176">
    <property type="entry name" value="eIF-1a"/>
    <property type="match status" value="1"/>
</dbReference>
<dbReference type="AlphaFoldDB" id="A0A498KUN5"/>
<evidence type="ECO:0000313" key="4">
    <source>
        <dbReference type="EMBL" id="RXI08683.1"/>
    </source>
</evidence>
<feature type="compositionally biased region" description="Polar residues" evidence="2">
    <location>
        <begin position="143"/>
        <end position="157"/>
    </location>
</feature>
<protein>
    <recommendedName>
        <fullName evidence="3">S1-like domain-containing protein</fullName>
    </recommendedName>
</protein>
<dbReference type="SUPFAM" id="SSF50249">
    <property type="entry name" value="Nucleic acid-binding proteins"/>
    <property type="match status" value="1"/>
</dbReference>
<organism evidence="4 5">
    <name type="scientific">Malus domestica</name>
    <name type="common">Apple</name>
    <name type="synonym">Pyrus malus</name>
    <dbReference type="NCBI Taxonomy" id="3750"/>
    <lineage>
        <taxon>Eukaryota</taxon>
        <taxon>Viridiplantae</taxon>
        <taxon>Streptophyta</taxon>
        <taxon>Embryophyta</taxon>
        <taxon>Tracheophyta</taxon>
        <taxon>Spermatophyta</taxon>
        <taxon>Magnoliopsida</taxon>
        <taxon>eudicotyledons</taxon>
        <taxon>Gunneridae</taxon>
        <taxon>Pentapetalae</taxon>
        <taxon>rosids</taxon>
        <taxon>fabids</taxon>
        <taxon>Rosales</taxon>
        <taxon>Rosaceae</taxon>
        <taxon>Amygdaloideae</taxon>
        <taxon>Maleae</taxon>
        <taxon>Malus</taxon>
    </lineage>
</organism>